<dbReference type="RefSeq" id="WP_115374610.1">
    <property type="nucleotide sequence ID" value="NZ_QASA01000001.1"/>
</dbReference>
<comment type="caution">
    <text evidence="1">The sequence shown here is derived from an EMBL/GenBank/DDBJ whole genome shotgun (WGS) entry which is preliminary data.</text>
</comment>
<accession>A0A369QQQ7</accession>
<evidence type="ECO:0000313" key="2">
    <source>
        <dbReference type="Proteomes" id="UP000253919"/>
    </source>
</evidence>
<dbReference type="OrthoDB" id="853805at2"/>
<protein>
    <submittedName>
        <fullName evidence="1">Uncharacterized protein</fullName>
    </submittedName>
</protein>
<dbReference type="EMBL" id="QASA01000001">
    <property type="protein sequence ID" value="RDC65626.1"/>
    <property type="molecule type" value="Genomic_DNA"/>
</dbReference>
<sequence length="63" mass="7082">MRIRKKVTAILPIEAGKFEALSVFVKAAEKANWTEAEIQQVIDEIVEASDSEALLIFQEYTQA</sequence>
<dbReference type="AlphaFoldDB" id="A0A369QQQ7"/>
<keyword evidence="2" id="KW-1185">Reference proteome</keyword>
<proteinExistence type="predicted"/>
<reference evidence="1 2" key="1">
    <citation type="submission" date="2018-04" db="EMBL/GenBank/DDBJ databases">
        <title>Adhaeribacter sp. HMF7616 genome sequencing and assembly.</title>
        <authorList>
            <person name="Kang H."/>
            <person name="Kang J."/>
            <person name="Cha I."/>
            <person name="Kim H."/>
            <person name="Joh K."/>
        </authorList>
    </citation>
    <scope>NUCLEOTIDE SEQUENCE [LARGE SCALE GENOMIC DNA]</scope>
    <source>
        <strain evidence="1 2">HMF7616</strain>
    </source>
</reference>
<gene>
    <name evidence="1" type="ORF">AHMF7616_04256</name>
</gene>
<dbReference type="Proteomes" id="UP000253919">
    <property type="component" value="Unassembled WGS sequence"/>
</dbReference>
<name>A0A369QQQ7_9BACT</name>
<evidence type="ECO:0000313" key="1">
    <source>
        <dbReference type="EMBL" id="RDC65626.1"/>
    </source>
</evidence>
<organism evidence="1 2">
    <name type="scientific">Adhaeribacter pallidiroseus</name>
    <dbReference type="NCBI Taxonomy" id="2072847"/>
    <lineage>
        <taxon>Bacteria</taxon>
        <taxon>Pseudomonadati</taxon>
        <taxon>Bacteroidota</taxon>
        <taxon>Cytophagia</taxon>
        <taxon>Cytophagales</taxon>
        <taxon>Hymenobacteraceae</taxon>
        <taxon>Adhaeribacter</taxon>
    </lineage>
</organism>